<evidence type="ECO:0000313" key="4">
    <source>
        <dbReference type="Proteomes" id="UP001345827"/>
    </source>
</evidence>
<gene>
    <name evidence="3" type="ORF">LTR25_006996</name>
</gene>
<evidence type="ECO:0000256" key="1">
    <source>
        <dbReference type="SAM" id="MobiDB-lite"/>
    </source>
</evidence>
<dbReference type="Pfam" id="PF07985">
    <property type="entry name" value="SRR1"/>
    <property type="match status" value="1"/>
</dbReference>
<dbReference type="PANTHER" id="PTHR42080:SF1">
    <property type="entry name" value="SRR1-LIKE DOMAIN-CONTAINING PROTEIN"/>
    <property type="match status" value="1"/>
</dbReference>
<protein>
    <recommendedName>
        <fullName evidence="2">SRR1-like domain-containing protein</fullName>
    </recommendedName>
</protein>
<dbReference type="PANTHER" id="PTHR42080">
    <property type="entry name" value="SRR1 DOMAIN-CONTAINING PROTEIN"/>
    <property type="match status" value="1"/>
</dbReference>
<comment type="caution">
    <text evidence="3">The sequence shown here is derived from an EMBL/GenBank/DDBJ whole genome shotgun (WGS) entry which is preliminary data.</text>
</comment>
<dbReference type="Proteomes" id="UP001345827">
    <property type="component" value="Unassembled WGS sequence"/>
</dbReference>
<feature type="compositionally biased region" description="Low complexity" evidence="1">
    <location>
        <begin position="32"/>
        <end position="48"/>
    </location>
</feature>
<sequence length="376" mass="41349">MPHTSRSKKKNNNAPIQKRKEVLDEDGWTRITSSSHHPTASRRTTTATRESESAAGSDEPRIVFTWGIDGDDEDGQKDRLVTKTIYASPSRPMSPAQGTTLEKMEAQYKKIAAKFVETEYHAALRDVLARIVGAPPQNAAKSPSSGGAASADRTARTEKIETCVLFGSGSLSGDSVHWIDRHETAYYQVAAFKKAVEIITSAQGGHRPVCYAQEPDYNSADIGLLEMLGIKVVTHPEGFDVLRQHGRAGAKGTENGDESGSGSGKANANAGGKGGTSTFAYSPAAELEVEYQIMYHNPTIWLHRSLDHLAFRQNRPLTSGNETFTKDEMEINGAMTDKFKQSRNHTKLPDVDHLKNFPFHGSVLWWSKDFEDEQEL</sequence>
<evidence type="ECO:0000313" key="3">
    <source>
        <dbReference type="EMBL" id="KAK5534016.1"/>
    </source>
</evidence>
<dbReference type="AlphaFoldDB" id="A0AAV9Q679"/>
<feature type="region of interest" description="Disordered" evidence="1">
    <location>
        <begin position="1"/>
        <end position="76"/>
    </location>
</feature>
<dbReference type="InterPro" id="IPR012942">
    <property type="entry name" value="SRR1-like"/>
</dbReference>
<feature type="domain" description="SRR1-like" evidence="2">
    <location>
        <begin position="155"/>
        <end position="352"/>
    </location>
</feature>
<reference evidence="3 4" key="1">
    <citation type="submission" date="2023-06" db="EMBL/GenBank/DDBJ databases">
        <title>Black Yeasts Isolated from many extreme environments.</title>
        <authorList>
            <person name="Coleine C."/>
            <person name="Stajich J.E."/>
            <person name="Selbmann L."/>
        </authorList>
    </citation>
    <scope>NUCLEOTIDE SEQUENCE [LARGE SCALE GENOMIC DNA]</scope>
    <source>
        <strain evidence="3 4">CCFEE 5887</strain>
    </source>
</reference>
<organism evidence="3 4">
    <name type="scientific">Vermiconidia calcicola</name>
    <dbReference type="NCBI Taxonomy" id="1690605"/>
    <lineage>
        <taxon>Eukaryota</taxon>
        <taxon>Fungi</taxon>
        <taxon>Dikarya</taxon>
        <taxon>Ascomycota</taxon>
        <taxon>Pezizomycotina</taxon>
        <taxon>Dothideomycetes</taxon>
        <taxon>Dothideomycetidae</taxon>
        <taxon>Mycosphaerellales</taxon>
        <taxon>Extremaceae</taxon>
        <taxon>Vermiconidia</taxon>
    </lineage>
</organism>
<feature type="region of interest" description="Disordered" evidence="1">
    <location>
        <begin position="248"/>
        <end position="274"/>
    </location>
</feature>
<dbReference type="EMBL" id="JAXLQG010000012">
    <property type="protein sequence ID" value="KAK5534016.1"/>
    <property type="molecule type" value="Genomic_DNA"/>
</dbReference>
<accession>A0AAV9Q679</accession>
<feature type="compositionally biased region" description="Basic residues" evidence="1">
    <location>
        <begin position="1"/>
        <end position="11"/>
    </location>
</feature>
<keyword evidence="4" id="KW-1185">Reference proteome</keyword>
<evidence type="ECO:0000259" key="2">
    <source>
        <dbReference type="Pfam" id="PF07985"/>
    </source>
</evidence>
<proteinExistence type="predicted"/>
<name>A0AAV9Q679_9PEZI</name>